<dbReference type="AlphaFoldDB" id="E1ZQL2"/>
<dbReference type="InParanoid" id="E1ZQL2"/>
<comment type="subcellular location">
    <subcellularLocation>
        <location evidence="2">Cytoplasm</location>
    </subcellularLocation>
</comment>
<dbReference type="OMA" id="TMKFLFE"/>
<feature type="domain" description="Radical SAM core" evidence="11">
    <location>
        <begin position="119"/>
        <end position="327"/>
    </location>
</feature>
<keyword evidence="9" id="KW-0408">Iron</keyword>
<dbReference type="GO" id="GO:0046872">
    <property type="term" value="F:metal ion binding"/>
    <property type="evidence" value="ECO:0007669"/>
    <property type="project" value="UniProtKB-KW"/>
</dbReference>
<evidence type="ECO:0000313" key="12">
    <source>
        <dbReference type="EMBL" id="EFN51961.1"/>
    </source>
</evidence>
<dbReference type="PANTHER" id="PTHR30544:SF8">
    <property type="entry name" value="RADICAL SAM SUPERFAMILY PROTEIN"/>
    <property type="match status" value="1"/>
</dbReference>
<dbReference type="GO" id="GO:0030488">
    <property type="term" value="P:tRNA methylation"/>
    <property type="evidence" value="ECO:0007669"/>
    <property type="project" value="TreeGrafter"/>
</dbReference>
<dbReference type="GO" id="GO:0051539">
    <property type="term" value="F:4 iron, 4 sulfur cluster binding"/>
    <property type="evidence" value="ECO:0007669"/>
    <property type="project" value="UniProtKB-KW"/>
</dbReference>
<dbReference type="PROSITE" id="PS51918">
    <property type="entry name" value="RADICAL_SAM"/>
    <property type="match status" value="1"/>
</dbReference>
<keyword evidence="5" id="KW-0489">Methyltransferase</keyword>
<dbReference type="InterPro" id="IPR058240">
    <property type="entry name" value="rSAM_sf"/>
</dbReference>
<gene>
    <name evidence="12" type="ORF">CHLNCDRAFT_27272</name>
</gene>
<dbReference type="Proteomes" id="UP000008141">
    <property type="component" value="Unassembled WGS sequence"/>
</dbReference>
<proteinExistence type="predicted"/>
<dbReference type="PIRSF" id="PIRSF006004">
    <property type="entry name" value="CHP00048"/>
    <property type="match status" value="1"/>
</dbReference>
<sequence>MVKKRQLSPQSVWDVDAVRLAFEAIGANPKHIPRLYNHMIRNPGGGWADLPDFPKAARAALDAGFVLHTTRLLTVQRSSDGETTKLLVQLQDGLQVEAVVMQYDNTGGWVDGWVAAMEGGKRTTLCVSSEVGCAMGCTFCATGTMGLSADLTAGEIVEQLVHASSVSRIQNIVFMGMGEPLNNYEAVRTAVRLMTDPSSFALRRRKVTVSTVGVIPRMLQMADDMPGVSLALSLHAPTQELRQTIYLERTGQRVFVEYVMLGPDINCTQAHAHQLGRLLQGRNVLVNLIPWNPILSPSITFAAPEEGATAAFHSILRYQYGVNCTIRAEKGQDISGACGQLVLEHGGAAGGGGGACGSKSGGGLADLEDLLPPPRTQAAAVAAR</sequence>
<evidence type="ECO:0000256" key="8">
    <source>
        <dbReference type="ARBA" id="ARBA00022723"/>
    </source>
</evidence>
<organism evidence="13">
    <name type="scientific">Chlorella variabilis</name>
    <name type="common">Green alga</name>
    <dbReference type="NCBI Taxonomy" id="554065"/>
    <lineage>
        <taxon>Eukaryota</taxon>
        <taxon>Viridiplantae</taxon>
        <taxon>Chlorophyta</taxon>
        <taxon>core chlorophytes</taxon>
        <taxon>Trebouxiophyceae</taxon>
        <taxon>Chlorellales</taxon>
        <taxon>Chlorellaceae</taxon>
        <taxon>Chlorella clade</taxon>
        <taxon>Chlorella</taxon>
    </lineage>
</organism>
<dbReference type="STRING" id="554065.E1ZQL2"/>
<dbReference type="PANTHER" id="PTHR30544">
    <property type="entry name" value="23S RRNA METHYLTRANSFERASE"/>
    <property type="match status" value="1"/>
</dbReference>
<accession>E1ZQL2</accession>
<protein>
    <recommendedName>
        <fullName evidence="11">Radical SAM core domain-containing protein</fullName>
    </recommendedName>
</protein>
<keyword evidence="10" id="KW-0411">Iron-sulfur</keyword>
<dbReference type="FunCoup" id="E1ZQL2">
    <property type="interactions" value="422"/>
</dbReference>
<reference evidence="12 13" key="1">
    <citation type="journal article" date="2010" name="Plant Cell">
        <title>The Chlorella variabilis NC64A genome reveals adaptation to photosymbiosis, coevolution with viruses, and cryptic sex.</title>
        <authorList>
            <person name="Blanc G."/>
            <person name="Duncan G."/>
            <person name="Agarkova I."/>
            <person name="Borodovsky M."/>
            <person name="Gurnon J."/>
            <person name="Kuo A."/>
            <person name="Lindquist E."/>
            <person name="Lucas S."/>
            <person name="Pangilinan J."/>
            <person name="Polle J."/>
            <person name="Salamov A."/>
            <person name="Terry A."/>
            <person name="Yamada T."/>
            <person name="Dunigan D.D."/>
            <person name="Grigoriev I.V."/>
            <person name="Claverie J.M."/>
            <person name="Van Etten J.L."/>
        </authorList>
    </citation>
    <scope>NUCLEOTIDE SEQUENCE [LARGE SCALE GENOMIC DNA]</scope>
    <source>
        <strain evidence="12 13">NC64A</strain>
    </source>
</reference>
<dbReference type="InterPro" id="IPR007197">
    <property type="entry name" value="rSAM"/>
</dbReference>
<evidence type="ECO:0000256" key="4">
    <source>
        <dbReference type="ARBA" id="ARBA00022490"/>
    </source>
</evidence>
<keyword evidence="3" id="KW-0004">4Fe-4S</keyword>
<evidence type="ECO:0000259" key="11">
    <source>
        <dbReference type="PROSITE" id="PS51918"/>
    </source>
</evidence>
<evidence type="ECO:0000256" key="2">
    <source>
        <dbReference type="ARBA" id="ARBA00004496"/>
    </source>
</evidence>
<keyword evidence="13" id="KW-1185">Reference proteome</keyword>
<dbReference type="GO" id="GO:0070475">
    <property type="term" value="P:rRNA base methylation"/>
    <property type="evidence" value="ECO:0007669"/>
    <property type="project" value="TreeGrafter"/>
</dbReference>
<dbReference type="eggNOG" id="ENOG502QQ98">
    <property type="taxonomic scope" value="Eukaryota"/>
</dbReference>
<dbReference type="OrthoDB" id="204498at2759"/>
<keyword evidence="4" id="KW-0963">Cytoplasm</keyword>
<dbReference type="SUPFAM" id="SSF102114">
    <property type="entry name" value="Radical SAM enzymes"/>
    <property type="match status" value="1"/>
</dbReference>
<keyword evidence="8" id="KW-0479">Metal-binding</keyword>
<dbReference type="EMBL" id="GL433859">
    <property type="protein sequence ID" value="EFN51961.1"/>
    <property type="molecule type" value="Genomic_DNA"/>
</dbReference>
<dbReference type="Gene3D" id="3.20.20.70">
    <property type="entry name" value="Aldolase class I"/>
    <property type="match status" value="2"/>
</dbReference>
<evidence type="ECO:0000313" key="13">
    <source>
        <dbReference type="Proteomes" id="UP000008141"/>
    </source>
</evidence>
<dbReference type="SFLD" id="SFLDS00029">
    <property type="entry name" value="Radical_SAM"/>
    <property type="match status" value="1"/>
</dbReference>
<dbReference type="KEGG" id="cvr:CHLNCDRAFT_27272"/>
<dbReference type="Pfam" id="PF04055">
    <property type="entry name" value="Radical_SAM"/>
    <property type="match status" value="1"/>
</dbReference>
<dbReference type="InterPro" id="IPR013785">
    <property type="entry name" value="Aldolase_TIM"/>
</dbReference>
<dbReference type="InterPro" id="IPR004383">
    <property type="entry name" value="rRNA_lsu_MTrfase_RlmN/Cfr"/>
</dbReference>
<evidence type="ECO:0000256" key="10">
    <source>
        <dbReference type="ARBA" id="ARBA00023014"/>
    </source>
</evidence>
<evidence type="ECO:0000256" key="7">
    <source>
        <dbReference type="ARBA" id="ARBA00022691"/>
    </source>
</evidence>
<evidence type="ECO:0000256" key="5">
    <source>
        <dbReference type="ARBA" id="ARBA00022603"/>
    </source>
</evidence>
<dbReference type="GeneID" id="17351322"/>
<dbReference type="InterPro" id="IPR040072">
    <property type="entry name" value="Methyltransferase_A"/>
</dbReference>
<evidence type="ECO:0000256" key="6">
    <source>
        <dbReference type="ARBA" id="ARBA00022679"/>
    </source>
</evidence>
<name>E1ZQL2_CHLVA</name>
<dbReference type="RefSeq" id="XP_005844063.1">
    <property type="nucleotide sequence ID" value="XM_005844001.1"/>
</dbReference>
<evidence type="ECO:0000256" key="3">
    <source>
        <dbReference type="ARBA" id="ARBA00022485"/>
    </source>
</evidence>
<keyword evidence="7" id="KW-0949">S-adenosyl-L-methionine</keyword>
<dbReference type="CDD" id="cd01335">
    <property type="entry name" value="Radical_SAM"/>
    <property type="match status" value="1"/>
</dbReference>
<comment type="cofactor">
    <cofactor evidence="1">
        <name>[4Fe-4S] cluster</name>
        <dbReference type="ChEBI" id="CHEBI:49883"/>
    </cofactor>
</comment>
<evidence type="ECO:0000256" key="9">
    <source>
        <dbReference type="ARBA" id="ARBA00023004"/>
    </source>
</evidence>
<dbReference type="GO" id="GO:0008173">
    <property type="term" value="F:RNA methyltransferase activity"/>
    <property type="evidence" value="ECO:0007669"/>
    <property type="project" value="InterPro"/>
</dbReference>
<evidence type="ECO:0000256" key="1">
    <source>
        <dbReference type="ARBA" id="ARBA00001966"/>
    </source>
</evidence>
<keyword evidence="6" id="KW-0808">Transferase</keyword>
<dbReference type="GO" id="GO:0005737">
    <property type="term" value="C:cytoplasm"/>
    <property type="evidence" value="ECO:0007669"/>
    <property type="project" value="UniProtKB-SubCell"/>
</dbReference>